<evidence type="ECO:0000256" key="1">
    <source>
        <dbReference type="SAM" id="SignalP"/>
    </source>
</evidence>
<evidence type="ECO:0000313" key="3">
    <source>
        <dbReference type="EMBL" id="XCJ70585.1"/>
    </source>
</evidence>
<feature type="chain" id="PRO_5043818065" description="DUF8094 domain-containing protein" evidence="1">
    <location>
        <begin position="28"/>
        <end position="331"/>
    </location>
</feature>
<keyword evidence="1" id="KW-0732">Signal</keyword>
<gene>
    <name evidence="3" type="ORF">ABII15_11620</name>
</gene>
<dbReference type="KEGG" id="stac:ABII15_11620"/>
<organism evidence="3">
    <name type="scientific">Streptomyces tabacisoli</name>
    <dbReference type="NCBI Taxonomy" id="3156398"/>
    <lineage>
        <taxon>Bacteria</taxon>
        <taxon>Bacillati</taxon>
        <taxon>Actinomycetota</taxon>
        <taxon>Actinomycetes</taxon>
        <taxon>Kitasatosporales</taxon>
        <taxon>Streptomycetaceae</taxon>
        <taxon>Streptomyces</taxon>
    </lineage>
</organism>
<feature type="domain" description="DUF8094" evidence="2">
    <location>
        <begin position="38"/>
        <end position="330"/>
    </location>
</feature>
<feature type="signal peptide" evidence="1">
    <location>
        <begin position="1"/>
        <end position="27"/>
    </location>
</feature>
<name>A0AAU8IRQ4_9ACTN</name>
<dbReference type="AlphaFoldDB" id="A0AAU8IRQ4"/>
<dbReference type="Pfam" id="PF26366">
    <property type="entry name" value="DUF8094"/>
    <property type="match status" value="1"/>
</dbReference>
<dbReference type="EMBL" id="CP159534">
    <property type="protein sequence ID" value="XCJ70585.1"/>
    <property type="molecule type" value="Genomic_DNA"/>
</dbReference>
<sequence length="331" mass="35360">MSKVVNRLGRPAATAAAAVVLSLTASGCMTVHGELEIVPTTTNAQAARALDAFVSAYTKAERTYDRADDAAYVTGPLGAIDTAKLKVARKLHPEGNENPQPLKLTDVNYTIPKKAGWPRWFVADADNNRFQGFRWVMVFTRDDVGEPWAVSYLMLFRDGKVPKFKTDADGYGEAVGNDSAALATKPSALSKKYADYLDPKSGGGDGFAEGPYTTQWRTDRKKNLSRPGLATQYIDEPLTSGDYAPVALRTADGGALVFFTTRRYVKQTASLGSDLPAINVDVKTLMTGDAKQSALYGYVSNQAALVPARGSAGSGVDVISRLEGITSAEGS</sequence>
<evidence type="ECO:0000259" key="2">
    <source>
        <dbReference type="Pfam" id="PF26366"/>
    </source>
</evidence>
<protein>
    <recommendedName>
        <fullName evidence="2">DUF8094 domain-containing protein</fullName>
    </recommendedName>
</protein>
<dbReference type="InterPro" id="IPR058407">
    <property type="entry name" value="DUF8094"/>
</dbReference>
<reference evidence="3" key="1">
    <citation type="submission" date="2024-06" db="EMBL/GenBank/DDBJ databases">
        <title>Streptomyces sp. strain HUAS MG91 genome sequences.</title>
        <authorList>
            <person name="Mo P."/>
        </authorList>
    </citation>
    <scope>NUCLEOTIDE SEQUENCE</scope>
    <source>
        <strain evidence="3">HUAS MG91</strain>
    </source>
</reference>
<proteinExistence type="predicted"/>
<dbReference type="RefSeq" id="WP_353942223.1">
    <property type="nucleotide sequence ID" value="NZ_CP159534.1"/>
</dbReference>
<dbReference type="PROSITE" id="PS51257">
    <property type="entry name" value="PROKAR_LIPOPROTEIN"/>
    <property type="match status" value="1"/>
</dbReference>
<accession>A0AAU8IRQ4</accession>